<dbReference type="GO" id="GO:0005886">
    <property type="term" value="C:plasma membrane"/>
    <property type="evidence" value="ECO:0007669"/>
    <property type="project" value="TreeGrafter"/>
</dbReference>
<comment type="subcellular location">
    <subcellularLocation>
        <location evidence="1">Membrane</location>
        <topology evidence="1">Multi-pass membrane protein</topology>
    </subcellularLocation>
</comment>
<feature type="transmembrane region" description="Helical" evidence="6">
    <location>
        <begin position="145"/>
        <end position="165"/>
    </location>
</feature>
<organism evidence="8 9">
    <name type="scientific">Conexivisphaera calida</name>
    <dbReference type="NCBI Taxonomy" id="1874277"/>
    <lineage>
        <taxon>Archaea</taxon>
        <taxon>Nitrososphaerota</taxon>
        <taxon>Conexivisphaeria</taxon>
        <taxon>Conexivisphaerales</taxon>
        <taxon>Conexivisphaeraceae</taxon>
        <taxon>Conexivisphaera</taxon>
    </lineage>
</organism>
<evidence type="ECO:0000256" key="4">
    <source>
        <dbReference type="ARBA" id="ARBA00023136"/>
    </source>
</evidence>
<feature type="transmembrane region" description="Helical" evidence="6">
    <location>
        <begin position="388"/>
        <end position="407"/>
    </location>
</feature>
<evidence type="ECO:0000256" key="3">
    <source>
        <dbReference type="ARBA" id="ARBA00022989"/>
    </source>
</evidence>
<feature type="region of interest" description="Disordered" evidence="5">
    <location>
        <begin position="211"/>
        <end position="233"/>
    </location>
</feature>
<reference evidence="8 9" key="1">
    <citation type="journal article" date="2019" name="ISME J.">
        <title>Isolation and characterization of a thermophilic sulfur- and iron-reducing thaumarchaeote from a terrestrial acidic hot spring.</title>
        <authorList>
            <person name="Kato S."/>
            <person name="Itoh T."/>
            <person name="Yuki M."/>
            <person name="Nagamori M."/>
            <person name="Ohnishi M."/>
            <person name="Uematsu K."/>
            <person name="Suzuki K."/>
            <person name="Takashina T."/>
            <person name="Ohkuma M."/>
        </authorList>
    </citation>
    <scope>NUCLEOTIDE SEQUENCE [LARGE SCALE GENOMIC DNA]</scope>
    <source>
        <strain evidence="8 9">NAS-02</strain>
    </source>
</reference>
<dbReference type="EMBL" id="AP018732">
    <property type="protein sequence ID" value="BBE42097.1"/>
    <property type="molecule type" value="Genomic_DNA"/>
</dbReference>
<feature type="transmembrane region" description="Helical" evidence="6">
    <location>
        <begin position="171"/>
        <end position="190"/>
    </location>
</feature>
<name>A0A4P2VD81_9ARCH</name>
<evidence type="ECO:0000256" key="2">
    <source>
        <dbReference type="ARBA" id="ARBA00022692"/>
    </source>
</evidence>
<feature type="transmembrane region" description="Helical" evidence="6">
    <location>
        <begin position="24"/>
        <end position="47"/>
    </location>
</feature>
<feature type="transmembrane region" description="Helical" evidence="6">
    <location>
        <begin position="59"/>
        <end position="79"/>
    </location>
</feature>
<dbReference type="KEGG" id="ccai:NAS2_0708"/>
<evidence type="ECO:0000256" key="6">
    <source>
        <dbReference type="SAM" id="Phobius"/>
    </source>
</evidence>
<sequence length="427" mass="45084">MDSSAPRSPSLVAEVLPWSRVHTISFATFAAGAALEAYVYALSYVAVSWAPVPRAFLPLLAIWSPLWILSGGVLSGVIADRLGRRRSLYVNYALYISGAVLLSLASSFAFLLFSLSLLLFAAGGEYNSILTASHELFPRTHRAKALALGLNFANAGGIVVALLSWSASRVAVAATAGAAAVILLALRLRVPESVMWLERRSGPGRAELELRRYGPKSSPSPSPASPVTPPPSTGAPSSALRFIAFSAMGWSYTAAFTMVSLALGPYFMPTATDALILVASAAAFASGLLGFLFDRVGRRLPLVVSSSASLALLALLVSCGSSSASLFWPTFAALNASLNVFWLLEDVLKSEAWPVPSRGTLTALVRASSLIAVLPIVYLSSYLSLDDYLALSLGAAAVGLVASIVWYRWGVETGRGSSVLIWDRLTH</sequence>
<evidence type="ECO:0000256" key="1">
    <source>
        <dbReference type="ARBA" id="ARBA00004141"/>
    </source>
</evidence>
<dbReference type="SUPFAM" id="SSF103473">
    <property type="entry name" value="MFS general substrate transporter"/>
    <property type="match status" value="1"/>
</dbReference>
<dbReference type="RefSeq" id="WP_174448369.1">
    <property type="nucleotide sequence ID" value="NZ_AP018732.1"/>
</dbReference>
<protein>
    <submittedName>
        <fullName evidence="8">Predicted thiamin transporter ThiT</fullName>
    </submittedName>
</protein>
<evidence type="ECO:0000313" key="9">
    <source>
        <dbReference type="Proteomes" id="UP000509448"/>
    </source>
</evidence>
<feature type="transmembrane region" description="Helical" evidence="6">
    <location>
        <begin position="274"/>
        <end position="293"/>
    </location>
</feature>
<dbReference type="InterPro" id="IPR020846">
    <property type="entry name" value="MFS_dom"/>
</dbReference>
<keyword evidence="4 6" id="KW-0472">Membrane</keyword>
<keyword evidence="3 6" id="KW-1133">Transmembrane helix</keyword>
<gene>
    <name evidence="8" type="ORF">NAS2_0708</name>
</gene>
<dbReference type="Pfam" id="PF07690">
    <property type="entry name" value="MFS_1"/>
    <property type="match status" value="1"/>
</dbReference>
<dbReference type="OrthoDB" id="27170at2157"/>
<dbReference type="AlphaFoldDB" id="A0A4P2VD81"/>
<dbReference type="Gene3D" id="1.20.1250.20">
    <property type="entry name" value="MFS general substrate transporter like domains"/>
    <property type="match status" value="1"/>
</dbReference>
<dbReference type="InterPro" id="IPR011701">
    <property type="entry name" value="MFS"/>
</dbReference>
<feature type="transmembrane region" description="Helical" evidence="6">
    <location>
        <begin position="364"/>
        <end position="382"/>
    </location>
</feature>
<feature type="transmembrane region" description="Helical" evidence="6">
    <location>
        <begin position="242"/>
        <end position="268"/>
    </location>
</feature>
<evidence type="ECO:0000259" key="7">
    <source>
        <dbReference type="PROSITE" id="PS50850"/>
    </source>
</evidence>
<feature type="transmembrane region" description="Helical" evidence="6">
    <location>
        <begin position="99"/>
        <end position="124"/>
    </location>
</feature>
<keyword evidence="9" id="KW-1185">Reference proteome</keyword>
<dbReference type="PANTHER" id="PTHR23508:SF10">
    <property type="entry name" value="CARBOXYLIC ACID TRANSPORTER PROTEIN HOMOLOG"/>
    <property type="match status" value="1"/>
</dbReference>
<dbReference type="GO" id="GO:0046943">
    <property type="term" value="F:carboxylic acid transmembrane transporter activity"/>
    <property type="evidence" value="ECO:0007669"/>
    <property type="project" value="TreeGrafter"/>
</dbReference>
<evidence type="ECO:0000313" key="8">
    <source>
        <dbReference type="EMBL" id="BBE42097.1"/>
    </source>
</evidence>
<dbReference type="InterPro" id="IPR036259">
    <property type="entry name" value="MFS_trans_sf"/>
</dbReference>
<feature type="transmembrane region" description="Helical" evidence="6">
    <location>
        <begin position="300"/>
        <end position="320"/>
    </location>
</feature>
<accession>A0A4P2VD81</accession>
<feature type="compositionally biased region" description="Pro residues" evidence="5">
    <location>
        <begin position="218"/>
        <end position="233"/>
    </location>
</feature>
<dbReference type="PROSITE" id="PS50850">
    <property type="entry name" value="MFS"/>
    <property type="match status" value="1"/>
</dbReference>
<dbReference type="PANTHER" id="PTHR23508">
    <property type="entry name" value="CARBOXYLIC ACID TRANSPORTER PROTEIN HOMOLOG"/>
    <property type="match status" value="1"/>
</dbReference>
<keyword evidence="2 6" id="KW-0812">Transmembrane</keyword>
<feature type="domain" description="Major facilitator superfamily (MFS) profile" evidence="7">
    <location>
        <begin position="20"/>
        <end position="414"/>
    </location>
</feature>
<evidence type="ECO:0000256" key="5">
    <source>
        <dbReference type="SAM" id="MobiDB-lite"/>
    </source>
</evidence>
<proteinExistence type="predicted"/>
<dbReference type="Proteomes" id="UP000509448">
    <property type="component" value="Chromosome"/>
</dbReference>
<dbReference type="GeneID" id="55584523"/>